<dbReference type="EMBL" id="CM008053">
    <property type="protein sequence ID" value="PVH33936.1"/>
    <property type="molecule type" value="Genomic_DNA"/>
</dbReference>
<sequence length="250" mass="27367">MELDRAAEDEELMLQNQNDVEDARRFILGSGKHAAIDVDADAGTGAGTGSSSPTDASMASAVGGGGGSKKRSKAWDDFTEVTTIEKGIKVRIAAISNHCKQTLSSKSSSGTGHLLRHNCPAKKEKEYTGRIQSVLKYNPDGSLVRWEYSDAIARTELCHLIARTDLPLCFAESDAFQEYIVNAHNPRFVKTSRQTTARDLIKLFNEHMEKLMETLKNSVSSVAILLIYGVVRLKRTTLVWLLILSILIGG</sequence>
<dbReference type="InterPro" id="IPR053031">
    <property type="entry name" value="Cuticle_assoc_protein"/>
</dbReference>
<dbReference type="SMART" id="SM00614">
    <property type="entry name" value="ZnF_BED"/>
    <property type="match status" value="1"/>
</dbReference>
<evidence type="ECO:0000256" key="1">
    <source>
        <dbReference type="SAM" id="MobiDB-lite"/>
    </source>
</evidence>
<organism evidence="2">
    <name type="scientific">Panicum hallii</name>
    <dbReference type="NCBI Taxonomy" id="206008"/>
    <lineage>
        <taxon>Eukaryota</taxon>
        <taxon>Viridiplantae</taxon>
        <taxon>Streptophyta</taxon>
        <taxon>Embryophyta</taxon>
        <taxon>Tracheophyta</taxon>
        <taxon>Spermatophyta</taxon>
        <taxon>Magnoliopsida</taxon>
        <taxon>Liliopsida</taxon>
        <taxon>Poales</taxon>
        <taxon>Poaceae</taxon>
        <taxon>PACMAD clade</taxon>
        <taxon>Panicoideae</taxon>
        <taxon>Panicodae</taxon>
        <taxon>Paniceae</taxon>
        <taxon>Panicinae</taxon>
        <taxon>Panicum</taxon>
        <taxon>Panicum sect. Panicum</taxon>
    </lineage>
</organism>
<feature type="region of interest" description="Disordered" evidence="1">
    <location>
        <begin position="40"/>
        <end position="72"/>
    </location>
</feature>
<protein>
    <recommendedName>
        <fullName evidence="3">BED-type domain-containing protein</fullName>
    </recommendedName>
</protein>
<feature type="compositionally biased region" description="Low complexity" evidence="1">
    <location>
        <begin position="49"/>
        <end position="61"/>
    </location>
</feature>
<dbReference type="GO" id="GO:0005634">
    <property type="term" value="C:nucleus"/>
    <property type="evidence" value="ECO:0007669"/>
    <property type="project" value="TreeGrafter"/>
</dbReference>
<dbReference type="PANTHER" id="PTHR34396:SF30">
    <property type="entry name" value="OS10G0378900 PROTEIN"/>
    <property type="match status" value="1"/>
</dbReference>
<dbReference type="Gramene" id="PVH33936">
    <property type="protein sequence ID" value="PVH33936"/>
    <property type="gene ID" value="PAHAL_8G105700"/>
</dbReference>
<dbReference type="GO" id="GO:1990837">
    <property type="term" value="F:sequence-specific double-stranded DNA binding"/>
    <property type="evidence" value="ECO:0007669"/>
    <property type="project" value="TreeGrafter"/>
</dbReference>
<dbReference type="Proteomes" id="UP000243499">
    <property type="component" value="Chromosome 8"/>
</dbReference>
<dbReference type="AlphaFoldDB" id="A0A2T8I8D0"/>
<evidence type="ECO:0000313" key="2">
    <source>
        <dbReference type="EMBL" id="PVH33936.1"/>
    </source>
</evidence>
<dbReference type="GO" id="GO:0006357">
    <property type="term" value="P:regulation of transcription by RNA polymerase II"/>
    <property type="evidence" value="ECO:0007669"/>
    <property type="project" value="TreeGrafter"/>
</dbReference>
<reference evidence="2" key="1">
    <citation type="submission" date="2018-04" db="EMBL/GenBank/DDBJ databases">
        <title>WGS assembly of Panicum hallii.</title>
        <authorList>
            <person name="Lovell J."/>
            <person name="Jenkins J."/>
            <person name="Lowry D."/>
            <person name="Mamidi S."/>
            <person name="Sreedasyam A."/>
            <person name="Weng X."/>
            <person name="Barry K."/>
            <person name="Bonette J."/>
            <person name="Campitelli B."/>
            <person name="Daum C."/>
            <person name="Gordon S."/>
            <person name="Gould B."/>
            <person name="Lipzen A."/>
            <person name="Macqueen A."/>
            <person name="Palacio-Mejia J."/>
            <person name="Plott C."/>
            <person name="Shakirov E."/>
            <person name="Shu S."/>
            <person name="Yoshinaga Y."/>
            <person name="Zane M."/>
            <person name="Rokhsar D."/>
            <person name="Grimwood J."/>
            <person name="Schmutz J."/>
            <person name="Juenger T."/>
        </authorList>
    </citation>
    <scope>NUCLEOTIDE SEQUENCE [LARGE SCALE GENOMIC DNA]</scope>
    <source>
        <strain evidence="2">FIL2</strain>
    </source>
</reference>
<accession>A0A2T8I8D0</accession>
<proteinExistence type="predicted"/>
<name>A0A2T8I8D0_9POAL</name>
<evidence type="ECO:0008006" key="3">
    <source>
        <dbReference type="Google" id="ProtNLM"/>
    </source>
</evidence>
<gene>
    <name evidence="2" type="ORF">PAHAL_8G105700</name>
</gene>
<dbReference type="PANTHER" id="PTHR34396">
    <property type="entry name" value="OS03G0264950 PROTEIN-RELATED"/>
    <property type="match status" value="1"/>
</dbReference>